<evidence type="ECO:0000313" key="6">
    <source>
        <dbReference type="Proteomes" id="UP001605261"/>
    </source>
</evidence>
<keyword evidence="3" id="KW-0418">Kinase</keyword>
<comment type="caution">
    <text evidence="5">The sequence shown here is derived from an EMBL/GenBank/DDBJ whole genome shotgun (WGS) entry which is preliminary data.</text>
</comment>
<evidence type="ECO:0000256" key="1">
    <source>
        <dbReference type="ARBA" id="ARBA00010164"/>
    </source>
</evidence>
<proteinExistence type="inferred from homology"/>
<protein>
    <submittedName>
        <fullName evidence="5">Type II toxin-antitoxin system HipA family toxin</fullName>
    </submittedName>
</protein>
<feature type="domain" description="HipA-like C-terminal" evidence="4">
    <location>
        <begin position="189"/>
        <end position="398"/>
    </location>
</feature>
<gene>
    <name evidence="5" type="ORF">ACEU0G_003580</name>
</gene>
<evidence type="ECO:0000256" key="2">
    <source>
        <dbReference type="ARBA" id="ARBA00022679"/>
    </source>
</evidence>
<evidence type="ECO:0000259" key="4">
    <source>
        <dbReference type="Pfam" id="PF07804"/>
    </source>
</evidence>
<keyword evidence="2" id="KW-0808">Transferase</keyword>
<accession>A0ABW7CX73</accession>
<reference evidence="5 6" key="1">
    <citation type="submission" date="2024-09" db="EMBL/GenBank/DDBJ databases">
        <authorList>
            <consortium name="All-Russian atlas of soil microorganisms"/>
            <consortium name="as a basis for the search for new antimicrobial producers and enzymes with unique properties"/>
            <person name="Sokolova E.A."/>
            <person name="Voronina E.N."/>
        </authorList>
    </citation>
    <scope>NUCLEOTIDE SEQUENCE [LARGE SCALE GENOMIC DNA]</scope>
    <source>
        <strain evidence="5 6">AF-22b-331.1</strain>
    </source>
</reference>
<dbReference type="Pfam" id="PF07804">
    <property type="entry name" value="HipA_C"/>
    <property type="match status" value="1"/>
</dbReference>
<dbReference type="Gene3D" id="1.10.1070.20">
    <property type="match status" value="1"/>
</dbReference>
<comment type="similarity">
    <text evidence="1">Belongs to the HipA Ser/Thr kinase family.</text>
</comment>
<dbReference type="InterPro" id="IPR052028">
    <property type="entry name" value="HipA_Ser/Thr_kinase"/>
</dbReference>
<keyword evidence="6" id="KW-1185">Reference proteome</keyword>
<name>A0ABW7CX73_9GAMM</name>
<dbReference type="InterPro" id="IPR012893">
    <property type="entry name" value="HipA-like_C"/>
</dbReference>
<dbReference type="EMBL" id="JBHGCJ010000006">
    <property type="protein sequence ID" value="MFG6109567.1"/>
    <property type="molecule type" value="Genomic_DNA"/>
</dbReference>
<dbReference type="PANTHER" id="PTHR37419:SF8">
    <property type="entry name" value="TOXIN YJJJ"/>
    <property type="match status" value="1"/>
</dbReference>
<dbReference type="RefSeq" id="WP_394163258.1">
    <property type="nucleotide sequence ID" value="NZ_JBHGCJ010000006.1"/>
</dbReference>
<dbReference type="PANTHER" id="PTHR37419">
    <property type="entry name" value="SERINE/THREONINE-PROTEIN KINASE TOXIN HIPA"/>
    <property type="match status" value="1"/>
</dbReference>
<evidence type="ECO:0000256" key="3">
    <source>
        <dbReference type="ARBA" id="ARBA00022777"/>
    </source>
</evidence>
<dbReference type="Proteomes" id="UP001605261">
    <property type="component" value="Unassembled WGS sequence"/>
</dbReference>
<organism evidence="5 6">
    <name type="scientific">Stenotrophomonas nematodicola</name>
    <dbReference type="NCBI Taxonomy" id="2656746"/>
    <lineage>
        <taxon>Bacteria</taxon>
        <taxon>Pseudomonadati</taxon>
        <taxon>Pseudomonadota</taxon>
        <taxon>Gammaproteobacteria</taxon>
        <taxon>Lysobacterales</taxon>
        <taxon>Lysobacteraceae</taxon>
        <taxon>Stenotrophomonas</taxon>
    </lineage>
</organism>
<evidence type="ECO:0000313" key="5">
    <source>
        <dbReference type="EMBL" id="MFG6109567.1"/>
    </source>
</evidence>
<sequence>MAGREQIDREVWFDAPELCPPVQVGWISRHAGRTGDTVAFAYADVWLRGAMGIAPFALDPGLPLVEGHQFARTGAGEVTAAFQDCSPDRWGRMLMDRRDAVRAHRDGGARRSLRPWDYLMGVDDTTRMGALRLRDPHTQTWIASDSPAAPPVTDLRRLESIAGKVEAGARLTRDEETRWLIQLVAPGASLGGARPKAGYRDSNGALWLAKFPGNEDRHDVGLWEYITYRLATDAGVLMPPAALLPLSARGHTFAVQRFDRSSDGRRHYASAFTLLDATHSEDNSYLDLAQVIENVGTQGGIADDLNQLFRRALFNVLVGNRDDHLRNHGFLRTRTGWSLSPAFDVNPNTASDTHVLALDDADPTPTTVHVLATAAYYQLTPADAAVIERQVRHAVRKWQAVAKAHGAKRAEIELMASVIDADR</sequence>